<accession>A0ABT7V6H9</accession>
<reference evidence="2 3" key="2">
    <citation type="submission" date="2023-06" db="EMBL/GenBank/DDBJ databases">
        <authorList>
            <person name="Zeman M."/>
            <person name="Kubasova T."/>
            <person name="Jahodarova E."/>
            <person name="Nykrynova M."/>
            <person name="Rychlik I."/>
        </authorList>
    </citation>
    <scope>NUCLEOTIDE SEQUENCE [LARGE SCALE GENOMIC DNA]</scope>
    <source>
        <strain evidence="2 3">154_Feed</strain>
    </source>
</reference>
<gene>
    <name evidence="2" type="ORF">QUW28_01110</name>
</gene>
<name>A0ABT7V6H9_9ACTN</name>
<comment type="caution">
    <text evidence="2">The sequence shown here is derived from an EMBL/GenBank/DDBJ whole genome shotgun (WGS) entry which is preliminary data.</text>
</comment>
<feature type="domain" description="Peptidase S9 prolyl oligopeptidase catalytic" evidence="1">
    <location>
        <begin position="196"/>
        <end position="346"/>
    </location>
</feature>
<dbReference type="InterPro" id="IPR001375">
    <property type="entry name" value="Peptidase_S9_cat"/>
</dbReference>
<dbReference type="Pfam" id="PF00326">
    <property type="entry name" value="Peptidase_S9"/>
    <property type="match status" value="1"/>
</dbReference>
<dbReference type="Proteomes" id="UP001529421">
    <property type="component" value="Unassembled WGS sequence"/>
</dbReference>
<dbReference type="Gene3D" id="3.40.50.1820">
    <property type="entry name" value="alpha/beta hydrolase"/>
    <property type="match status" value="1"/>
</dbReference>
<evidence type="ECO:0000259" key="1">
    <source>
        <dbReference type="Pfam" id="PF00326"/>
    </source>
</evidence>
<evidence type="ECO:0000313" key="2">
    <source>
        <dbReference type="EMBL" id="MDM8274104.1"/>
    </source>
</evidence>
<dbReference type="RefSeq" id="WP_289543860.1">
    <property type="nucleotide sequence ID" value="NZ_JAUDDZ010000001.1"/>
</dbReference>
<dbReference type="GO" id="GO:0016787">
    <property type="term" value="F:hydrolase activity"/>
    <property type="evidence" value="ECO:0007669"/>
    <property type="project" value="UniProtKB-KW"/>
</dbReference>
<dbReference type="InterPro" id="IPR029058">
    <property type="entry name" value="AB_hydrolase_fold"/>
</dbReference>
<reference evidence="3" key="1">
    <citation type="submission" date="2023-06" db="EMBL/GenBank/DDBJ databases">
        <title>Identification and characterization of horizontal gene transfer across gut microbiota members of farm animals based on homology search.</title>
        <authorList>
            <person name="Zeman M."/>
            <person name="Kubasova T."/>
            <person name="Jahodarova E."/>
            <person name="Nykrynova M."/>
            <person name="Rychlik I."/>
        </authorList>
    </citation>
    <scope>NUCLEOTIDE SEQUENCE [LARGE SCALE GENOMIC DNA]</scope>
    <source>
        <strain evidence="3">154_Feed</strain>
    </source>
</reference>
<dbReference type="InterPro" id="IPR052920">
    <property type="entry name" value="DNA-binding_regulatory"/>
</dbReference>
<dbReference type="PANTHER" id="PTHR43358">
    <property type="entry name" value="ALPHA/BETA-HYDROLASE"/>
    <property type="match status" value="1"/>
</dbReference>
<proteinExistence type="predicted"/>
<evidence type="ECO:0000313" key="3">
    <source>
        <dbReference type="Proteomes" id="UP001529421"/>
    </source>
</evidence>
<organism evidence="2 3">
    <name type="scientific">Enorma phocaeensis</name>
    <dbReference type="NCBI Taxonomy" id="1871019"/>
    <lineage>
        <taxon>Bacteria</taxon>
        <taxon>Bacillati</taxon>
        <taxon>Actinomycetota</taxon>
        <taxon>Coriobacteriia</taxon>
        <taxon>Coriobacteriales</taxon>
        <taxon>Coriobacteriaceae</taxon>
        <taxon>Enorma</taxon>
    </lineage>
</organism>
<protein>
    <submittedName>
        <fullName evidence="2">Alpha/beta hydrolase</fullName>
    </submittedName>
</protein>
<dbReference type="EMBL" id="JAUDDZ010000001">
    <property type="protein sequence ID" value="MDM8274104.1"/>
    <property type="molecule type" value="Genomic_DNA"/>
</dbReference>
<dbReference type="SUPFAM" id="SSF53474">
    <property type="entry name" value="alpha/beta-Hydrolases"/>
    <property type="match status" value="1"/>
</dbReference>
<sequence length="347" mass="37549">MGEEQGRQGDPDVRGVGAAFANVLSHLGTGVRVLSGEALFDFALNPSSPHSIMSRLGAGAAGGIDSFASGGDPFRDEARRWFEQSKLSVELPARDGGVLFGWLLPADPVWPSPDRHALWSDFGRGRRYAVFCHGYTGKPSDLCVEAYLAHRAGINVLMPAARGHERNADRYVGMGWLDSWDLLDWTRLIVTCDPDARIALFGVSMGGAGVMMASGLDLPENVRCIVEDCGYTSVWDEFVVQISQQLHLPAVPFLSTASAVCRRRAGYSFKEASSVQRLRKASVPMLFIHGTADTFVPYAMLDQVFSACASSEKERLSVEGAGHGASSATDPSGYWERVSAFFGRHLA</sequence>
<dbReference type="PANTHER" id="PTHR43358:SF4">
    <property type="entry name" value="ALPHA_BETA HYDROLASE FOLD-1 DOMAIN-CONTAINING PROTEIN"/>
    <property type="match status" value="1"/>
</dbReference>
<keyword evidence="2" id="KW-0378">Hydrolase</keyword>
<keyword evidence="3" id="KW-1185">Reference proteome</keyword>